<dbReference type="PIRSF" id="PIRSF000429">
    <property type="entry name" value="Ac-CoA_Ac_transf"/>
    <property type="match status" value="1"/>
</dbReference>
<reference evidence="6" key="1">
    <citation type="submission" date="2018-06" db="EMBL/GenBank/DDBJ databases">
        <authorList>
            <person name="Zhirakovskaya E."/>
        </authorList>
    </citation>
    <scope>NUCLEOTIDE SEQUENCE</scope>
</reference>
<dbReference type="InterPro" id="IPR020616">
    <property type="entry name" value="Thiolase_N"/>
</dbReference>
<dbReference type="FunFam" id="3.40.47.10:FF:000010">
    <property type="entry name" value="Acetyl-CoA acetyltransferase (Thiolase)"/>
    <property type="match status" value="1"/>
</dbReference>
<dbReference type="GO" id="GO:0003985">
    <property type="term" value="F:acetyl-CoA C-acetyltransferase activity"/>
    <property type="evidence" value="ECO:0007669"/>
    <property type="project" value="UniProtKB-EC"/>
</dbReference>
<gene>
    <name evidence="6" type="ORF">MNBD_ALPHA07-1959</name>
</gene>
<dbReference type="PANTHER" id="PTHR18919:SF138">
    <property type="entry name" value="ACETYL-COA C-ACETYLTRANSFERASE"/>
    <property type="match status" value="1"/>
</dbReference>
<dbReference type="InterPro" id="IPR002155">
    <property type="entry name" value="Thiolase"/>
</dbReference>
<keyword evidence="3 6" id="KW-0012">Acyltransferase</keyword>
<dbReference type="InterPro" id="IPR016039">
    <property type="entry name" value="Thiolase-like"/>
</dbReference>
<dbReference type="SUPFAM" id="SSF53901">
    <property type="entry name" value="Thiolase-like"/>
    <property type="match status" value="2"/>
</dbReference>
<dbReference type="PANTHER" id="PTHR18919">
    <property type="entry name" value="ACETYL-COA C-ACYLTRANSFERASE"/>
    <property type="match status" value="1"/>
</dbReference>
<dbReference type="PROSITE" id="PS00099">
    <property type="entry name" value="THIOLASE_3"/>
    <property type="match status" value="1"/>
</dbReference>
<evidence type="ECO:0000313" key="6">
    <source>
        <dbReference type="EMBL" id="VAV91972.1"/>
    </source>
</evidence>
<evidence type="ECO:0000256" key="1">
    <source>
        <dbReference type="ARBA" id="ARBA00010982"/>
    </source>
</evidence>
<organism evidence="6">
    <name type="scientific">hydrothermal vent metagenome</name>
    <dbReference type="NCBI Taxonomy" id="652676"/>
    <lineage>
        <taxon>unclassified sequences</taxon>
        <taxon>metagenomes</taxon>
        <taxon>ecological metagenomes</taxon>
    </lineage>
</organism>
<evidence type="ECO:0000259" key="5">
    <source>
        <dbReference type="Pfam" id="PF02803"/>
    </source>
</evidence>
<name>A0A3B0RJK0_9ZZZZ</name>
<dbReference type="Pfam" id="PF00108">
    <property type="entry name" value="Thiolase_N"/>
    <property type="match status" value="1"/>
</dbReference>
<accession>A0A3B0RJK0</accession>
<dbReference type="EC" id="2.3.1.16" evidence="6"/>
<evidence type="ECO:0000256" key="2">
    <source>
        <dbReference type="ARBA" id="ARBA00022679"/>
    </source>
</evidence>
<feature type="domain" description="Thiolase N-terminal" evidence="4">
    <location>
        <begin position="4"/>
        <end position="259"/>
    </location>
</feature>
<dbReference type="CDD" id="cd00751">
    <property type="entry name" value="thiolase"/>
    <property type="match status" value="1"/>
</dbReference>
<feature type="domain" description="Thiolase C-terminal" evidence="5">
    <location>
        <begin position="268"/>
        <end position="388"/>
    </location>
</feature>
<evidence type="ECO:0000256" key="3">
    <source>
        <dbReference type="ARBA" id="ARBA00023315"/>
    </source>
</evidence>
<keyword evidence="2 6" id="KW-0808">Transferase</keyword>
<protein>
    <submittedName>
        <fullName evidence="6">3-ketoacyl-CoA thiolase @ Acetyl-CoA acetyltransferase</fullName>
        <ecNumber evidence="6">2.3.1.16</ecNumber>
        <ecNumber evidence="6">2.3.1.9</ecNumber>
    </submittedName>
</protein>
<dbReference type="InterPro" id="IPR020610">
    <property type="entry name" value="Thiolase_AS"/>
</dbReference>
<dbReference type="NCBIfam" id="TIGR01930">
    <property type="entry name" value="AcCoA-C-Actrans"/>
    <property type="match status" value="1"/>
</dbReference>
<proteinExistence type="inferred from homology"/>
<sequence>MKDVIIAGAARTPMGGFQGDFNGVEAAVLGGAAIKAALADAGAKTVDEVLMGCVLPAGQGQAPARQAGFQGGLGEEVPATTLNKMCGSGMKAAMIGCDQIALGRSDVMLVGGMENMSNAPYLLPQMRGGARIGHAQAIDHMFLDGLEDAYDKGRLMGSFAEDCAEKFQFTREAQDAYALDSLSNALAAEKSGAFAAEITPVTIKTRKGTVVIATDEQPAKARPEKIPHLRPAFRKDGTVTAANSSSISDGAAALVLTSAEAAKAQGLKTRARILGHASHAQAPGWFTTAPVPAAQKLLQRIGWSIDDVDLWEVNEAFAVVPMAFMHEMGVARDKVNVNGGACALGHPIGASGARIIVTLLNALEVRGLKRGIAAICIGGGEGTAIAIELV</sequence>
<dbReference type="EMBL" id="UOEG01000084">
    <property type="protein sequence ID" value="VAV91972.1"/>
    <property type="molecule type" value="Genomic_DNA"/>
</dbReference>
<evidence type="ECO:0000259" key="4">
    <source>
        <dbReference type="Pfam" id="PF00108"/>
    </source>
</evidence>
<dbReference type="EC" id="2.3.1.9" evidence="6"/>
<dbReference type="InterPro" id="IPR020617">
    <property type="entry name" value="Thiolase_C"/>
</dbReference>
<dbReference type="Pfam" id="PF02803">
    <property type="entry name" value="Thiolase_C"/>
    <property type="match status" value="1"/>
</dbReference>
<dbReference type="Gene3D" id="3.40.47.10">
    <property type="match status" value="2"/>
</dbReference>
<comment type="similarity">
    <text evidence="1">Belongs to the thiolase-like superfamily. Thiolase family.</text>
</comment>
<dbReference type="AlphaFoldDB" id="A0A3B0RJK0"/>